<sequence length="405" mass="45620">MGALRLLVRCVRICKDSQLDNQMRYLIHNIFSHKLLVVVLMIVFLGTSYVRGADPSSQKINFTERYKELLLESQKAPTKEYMKEVAFDAMEACQTVIKAGDYATALKFAALAVKIAKLSGNNHAITSANRLKLRSSLLNREYRKVEKNHKKLKQDANDSKSATIYGKFVALYLNQWKEGLFWLAKGDDTAYRTLAKKELSNLNDEATTLAIANGWLQLAENEKGLAKRTLELHAYDLFRRAWSSSLGADRARIDAMMNKLPIRYLNDMLETDVIKGPFPLGKNGSLGVGNEKFTVNNLVFPNGLGLHPPSNGSARVRYNLNSQYKTFETGVALMDDTYVFRGTIYFWVVGDGKVLWKSAPIRGRGDVQYCRVSVKNVKTLELRTESPGKALGAHAVWLDPHILKY</sequence>
<evidence type="ECO:0000256" key="1">
    <source>
        <dbReference type="SAM" id="Coils"/>
    </source>
</evidence>
<evidence type="ECO:0000259" key="3">
    <source>
        <dbReference type="SMART" id="SM00776"/>
    </source>
</evidence>
<dbReference type="SMART" id="SM00776">
    <property type="entry name" value="NPCBM"/>
    <property type="match status" value="1"/>
</dbReference>
<keyword evidence="2" id="KW-0472">Membrane</keyword>
<dbReference type="InterPro" id="IPR038637">
    <property type="entry name" value="NPCBM_sf"/>
</dbReference>
<dbReference type="Proteomes" id="UP000318384">
    <property type="component" value="Chromosome"/>
</dbReference>
<dbReference type="InterPro" id="IPR008979">
    <property type="entry name" value="Galactose-bd-like_sf"/>
</dbReference>
<feature type="coiled-coil region" evidence="1">
    <location>
        <begin position="128"/>
        <end position="162"/>
    </location>
</feature>
<dbReference type="Gene3D" id="2.60.120.1060">
    <property type="entry name" value="NPCBM/NEW2 domain"/>
    <property type="match status" value="1"/>
</dbReference>
<feature type="domain" description="Glycosyl hydrolase family 98 putative carbohydrate-binding module" evidence="3">
    <location>
        <begin position="259"/>
        <end position="404"/>
    </location>
</feature>
<protein>
    <submittedName>
        <fullName evidence="4">NPCBM/NEW2 domain protein</fullName>
    </submittedName>
</protein>
<keyword evidence="2" id="KW-1133">Transmembrane helix</keyword>
<organism evidence="4 5">
    <name type="scientific">Gimesia aquarii</name>
    <dbReference type="NCBI Taxonomy" id="2527964"/>
    <lineage>
        <taxon>Bacteria</taxon>
        <taxon>Pseudomonadati</taxon>
        <taxon>Planctomycetota</taxon>
        <taxon>Planctomycetia</taxon>
        <taxon>Planctomycetales</taxon>
        <taxon>Planctomycetaceae</taxon>
        <taxon>Gimesia</taxon>
    </lineage>
</organism>
<accession>A0A517WR73</accession>
<dbReference type="SUPFAM" id="SSF49785">
    <property type="entry name" value="Galactose-binding domain-like"/>
    <property type="match status" value="1"/>
</dbReference>
<evidence type="ECO:0000256" key="2">
    <source>
        <dbReference type="SAM" id="Phobius"/>
    </source>
</evidence>
<keyword evidence="5" id="KW-1185">Reference proteome</keyword>
<feature type="transmembrane region" description="Helical" evidence="2">
    <location>
        <begin position="31"/>
        <end position="50"/>
    </location>
</feature>
<evidence type="ECO:0000313" key="5">
    <source>
        <dbReference type="Proteomes" id="UP000318384"/>
    </source>
</evidence>
<reference evidence="4 5" key="1">
    <citation type="submission" date="2019-03" db="EMBL/GenBank/DDBJ databases">
        <title>Deep-cultivation of Planctomycetes and their phenomic and genomic characterization uncovers novel biology.</title>
        <authorList>
            <person name="Wiegand S."/>
            <person name="Jogler M."/>
            <person name="Boedeker C."/>
            <person name="Pinto D."/>
            <person name="Vollmers J."/>
            <person name="Rivas-Marin E."/>
            <person name="Kohn T."/>
            <person name="Peeters S.H."/>
            <person name="Heuer A."/>
            <person name="Rast P."/>
            <person name="Oberbeckmann S."/>
            <person name="Bunk B."/>
            <person name="Jeske O."/>
            <person name="Meyerdierks A."/>
            <person name="Storesund J.E."/>
            <person name="Kallscheuer N."/>
            <person name="Luecker S."/>
            <person name="Lage O.M."/>
            <person name="Pohl T."/>
            <person name="Merkel B.J."/>
            <person name="Hornburger P."/>
            <person name="Mueller R.-W."/>
            <person name="Bruemmer F."/>
            <person name="Labrenz M."/>
            <person name="Spormann A.M."/>
            <person name="Op den Camp H."/>
            <person name="Overmann J."/>
            <person name="Amann R."/>
            <person name="Jetten M.S.M."/>
            <person name="Mascher T."/>
            <person name="Medema M.H."/>
            <person name="Devos D.P."/>
            <person name="Kaster A.-K."/>
            <person name="Ovreas L."/>
            <person name="Rohde M."/>
            <person name="Galperin M.Y."/>
            <person name="Jogler C."/>
        </authorList>
    </citation>
    <scope>NUCLEOTIDE SEQUENCE [LARGE SCALE GENOMIC DNA]</scope>
    <source>
        <strain evidence="4 5">V202</strain>
    </source>
</reference>
<dbReference type="EMBL" id="CP037422">
    <property type="protein sequence ID" value="QDU07749.1"/>
    <property type="molecule type" value="Genomic_DNA"/>
</dbReference>
<proteinExistence type="predicted"/>
<dbReference type="Pfam" id="PF08305">
    <property type="entry name" value="NPCBM"/>
    <property type="match status" value="1"/>
</dbReference>
<keyword evidence="2" id="KW-0812">Transmembrane</keyword>
<name>A0A517WR73_9PLAN</name>
<dbReference type="InterPro" id="IPR013222">
    <property type="entry name" value="Glyco_hyd_98_carb-bd"/>
</dbReference>
<dbReference type="AlphaFoldDB" id="A0A517WR73"/>
<gene>
    <name evidence="4" type="ORF">V202x_11100</name>
</gene>
<keyword evidence="1" id="KW-0175">Coiled coil</keyword>
<evidence type="ECO:0000313" key="4">
    <source>
        <dbReference type="EMBL" id="QDU07749.1"/>
    </source>
</evidence>